<keyword evidence="3" id="KW-1185">Reference proteome</keyword>
<evidence type="ECO:0000313" key="2">
    <source>
        <dbReference type="EMBL" id="MDP8149220.1"/>
    </source>
</evidence>
<dbReference type="AlphaFoldDB" id="A0AAW8CHC7"/>
<evidence type="ECO:0000313" key="3">
    <source>
        <dbReference type="Proteomes" id="UP001226020"/>
    </source>
</evidence>
<protein>
    <submittedName>
        <fullName evidence="2">Uncharacterized protein</fullName>
    </submittedName>
</protein>
<gene>
    <name evidence="2" type="ORF">QJU57_09060</name>
</gene>
<name>A0AAW8CHC7_9PAST</name>
<comment type="caution">
    <text evidence="2">The sequence shown here is derived from an EMBL/GenBank/DDBJ whole genome shotgun (WGS) entry which is preliminary data.</text>
</comment>
<accession>A0AAW8CHC7</accession>
<dbReference type="EMBL" id="JASAXT010000018">
    <property type="protein sequence ID" value="MDP8149220.1"/>
    <property type="molecule type" value="Genomic_DNA"/>
</dbReference>
<proteinExistence type="predicted"/>
<reference evidence="2 3" key="1">
    <citation type="journal article" date="2023" name="Front. Microbiol.">
        <title>Phylogeography and host specificity of Pasteurellaceae pathogenic to sea-farmed fish in the north-east Atlantic.</title>
        <authorList>
            <person name="Gulla S."/>
            <person name="Colquhoun D.J."/>
            <person name="Olsen A.B."/>
            <person name="Spilsberg B."/>
            <person name="Lagesen K."/>
            <person name="Aakesson C.P."/>
            <person name="Strom S."/>
            <person name="Manji F."/>
            <person name="Birkbeck T.H."/>
            <person name="Nilsen H.K."/>
        </authorList>
    </citation>
    <scope>NUCLEOTIDE SEQUENCE [LARGE SCALE GENOMIC DNA]</scope>
    <source>
        <strain evidence="2 3">NVIB3131</strain>
    </source>
</reference>
<dbReference type="RefSeq" id="WP_306352167.1">
    <property type="nucleotide sequence ID" value="NZ_JASAWV010000019.1"/>
</dbReference>
<dbReference type="Proteomes" id="UP001226020">
    <property type="component" value="Unassembled WGS sequence"/>
</dbReference>
<feature type="compositionally biased region" description="Basic and acidic residues" evidence="1">
    <location>
        <begin position="1"/>
        <end position="130"/>
    </location>
</feature>
<organism evidence="2 3">
    <name type="scientific">Phocoenobacter atlanticus subsp. atlanticus</name>
    <dbReference type="NCBI Taxonomy" id="3061285"/>
    <lineage>
        <taxon>Bacteria</taxon>
        <taxon>Pseudomonadati</taxon>
        <taxon>Pseudomonadota</taxon>
        <taxon>Gammaproteobacteria</taxon>
        <taxon>Pasteurellales</taxon>
        <taxon>Pasteurellaceae</taxon>
        <taxon>Phocoenobacter</taxon>
        <taxon>Phocoenobacter atlanticus</taxon>
    </lineage>
</organism>
<feature type="region of interest" description="Disordered" evidence="1">
    <location>
        <begin position="1"/>
        <end position="151"/>
    </location>
</feature>
<sequence length="980" mass="108529">PKVEEPKVEEPKVEEPKVEEPKVEEPKVEEPKVEEPKVEEPKAEEPKAEEPKAEEPKAEEPKVEEPKAEEPKVEEPKAEEPKVEKPKAEEPKVEEPKVEEPKVEEPKAEEPKAEESKVEDKIEDKAEESQVKNTTIITAKDTDNDGDLDTTIVTEKDSNDHITKMIKAIDENIGDKYSVETQTKENGKKSLTESITIIETKDDNSTVSVKKVDTTGDGQLDTAIVTEKDSSGQVIKTVEAIDVDLDGKAEKIIETVVNDDGKSISMVKIDSNDDGTVDHIRKYDSDDPQVRESVTDFDENDAIKDLDPLPRSATKTITNKDGSTVTIRKTDTSYYQDDRLDTTVITEKDVKGQVTKITEIFDEELDGEPELIKETVINDDGSKETTTLVTEHINGYHIETLTKDNGNAVTSTVTTTKHTKGEVIGTLTDTFAPVIKELNNDNTNDPRIIIRKTDSTHNGVLDTAILLEESENGQLIKKIKKVDTDLDGKTELHIESSTNYNGVIERDYIDDNYIAGSVKYREQELNPEGLSMATEITSCPIYVGPEIPDTENVVTHNDGSTTTTQRIDSHHLRDGVLDTTIVTEKDSNGNITKVTETFDKEQDGTVESIKETIVNSDGSRSSKTITNEKLGDKYSIETTHIEEKGKSSTESISITKANDDKSTVTVKKVDTTGDHQLDTTIVTEKDANGEIIKTIEAIDIDLDGKAEKITETVINDDGALITIETIDSNDDGTPEVKNTHYPPDASGKQITAVEDFAGVIEDAEPLKKVTNTITNDDGSTTTITKQASKHLYDDRHTDNLDTTIITEKDTNGKVTKITETFDQNLDGEAELTKVTVVNPDNSETVVKLVTEHINGFHIETLTEDNGHSVTSTVTMTEHQENETVGILTDILIPMTVNSKIICEYPREVIYDKATEVVEDSKEPSVEKSQELNVEYRELFSTPPDLILVDDMPEVIEKTTNIYDTTTNYSLIIDPDITSVI</sequence>
<evidence type="ECO:0000256" key="1">
    <source>
        <dbReference type="SAM" id="MobiDB-lite"/>
    </source>
</evidence>
<feature type="non-terminal residue" evidence="2">
    <location>
        <position position="1"/>
    </location>
</feature>